<organism evidence="8">
    <name type="scientific">Leviviridae sp</name>
    <dbReference type="NCBI Taxonomy" id="2027243"/>
    <lineage>
        <taxon>Viruses</taxon>
        <taxon>Riboviria</taxon>
        <taxon>Orthornavirae</taxon>
        <taxon>Lenarviricota</taxon>
        <taxon>Leviviricetes</taxon>
        <taxon>Norzivirales</taxon>
        <taxon>Fiersviridae</taxon>
    </lineage>
</organism>
<evidence type="ECO:0000256" key="6">
    <source>
        <dbReference type="ARBA" id="ARBA00023296"/>
    </source>
</evidence>
<evidence type="ECO:0000313" key="8">
    <source>
        <dbReference type="EMBL" id="QDH89790.1"/>
    </source>
</evidence>
<evidence type="ECO:0000256" key="7">
    <source>
        <dbReference type="ARBA" id="ARBA00035110"/>
    </source>
</evidence>
<keyword evidence="5" id="KW-1175">Viral attachment to host cell pilus</keyword>
<evidence type="ECO:0000256" key="3">
    <source>
        <dbReference type="ARBA" id="ARBA00022804"/>
    </source>
</evidence>
<feature type="non-terminal residue" evidence="8">
    <location>
        <position position="1"/>
    </location>
</feature>
<keyword evidence="3" id="KW-1161">Viral attachment to host cell</keyword>
<evidence type="ECO:0000256" key="4">
    <source>
        <dbReference type="ARBA" id="ARBA00022844"/>
    </source>
</evidence>
<keyword evidence="6" id="KW-1160">Virus entry into host cell</keyword>
<evidence type="ECO:0000256" key="2">
    <source>
        <dbReference type="ARBA" id="ARBA00022581"/>
    </source>
</evidence>
<evidence type="ECO:0000256" key="1">
    <source>
        <dbReference type="ARBA" id="ARBA00004328"/>
    </source>
</evidence>
<sequence length="467" mass="52909">PSNPKRTRRLGGESVVLNRFQHKVRDSINLGCGFTTPDWEDVWYYCPYAVIEEITDTKHPNFLRRKRIRKQKRYKGDSGSAFFLDDLDLDAGGPLLVRRVENRNYPSPSTIWWNLGQYPKLCSSELKTSVGSVIPYQWGCGGPDGHTGNSNAPITSAIFNDMTLPALGNLADLDALGTKEINKYRPDTMQASLAQFVGELRDLPQIPILMRARAKEFLHHAGSEYLNVEFGWRPFIADLKKMLASYLDFDKRIAQLQRDSGRTVRRKGMLSQDSTTTTFHDQGVLRVWPGAIGNPNYATIYDDRYQETITKHEYSFSGRFRYFLEPVGSVGYREQIARIIYGIDLTPRLVWELLPWSWLVDWFTNVGDVISNAVDIAADSLVINYAYSTGYYSKTIRTNSFTYRRNADGIFDYPTIGGGSGISCSHVYKEEIKKRNQATPYGFGITLTGLSPRQSAILGALGFSRFI</sequence>
<name>A0A514D844_9VIRU</name>
<comment type="similarity">
    <text evidence="7">Belongs to the Leviviricetes maturation protein family.</text>
</comment>
<proteinExistence type="inferred from homology"/>
<gene>
    <name evidence="8" type="ORF">H2RhizoLitter491413_000003</name>
</gene>
<protein>
    <recommendedName>
        <fullName evidence="9">Maturation</fullName>
    </recommendedName>
</protein>
<evidence type="ECO:0000256" key="5">
    <source>
        <dbReference type="ARBA" id="ARBA00023104"/>
    </source>
</evidence>
<dbReference type="Pfam" id="PF03863">
    <property type="entry name" value="Phage_mat-A"/>
    <property type="match status" value="1"/>
</dbReference>
<accession>A0A514D844</accession>
<keyword evidence="4" id="KW-0946">Virion</keyword>
<keyword evidence="2" id="KW-0945">Host-virus interaction</keyword>
<dbReference type="EMBL" id="MN035043">
    <property type="protein sequence ID" value="QDH89790.1"/>
    <property type="molecule type" value="Genomic_RNA"/>
</dbReference>
<reference evidence="8" key="1">
    <citation type="submission" date="2019-05" db="EMBL/GenBank/DDBJ databases">
        <title>Metatranscriptomic reconstruction reveals RNA viruses with the potential to shape carbon cycling in soil.</title>
        <authorList>
            <person name="Starr E.P."/>
            <person name="Nuccio E."/>
            <person name="Pett-Ridge J."/>
            <person name="Banfield J.F."/>
            <person name="Firestone M.K."/>
        </authorList>
    </citation>
    <scope>NUCLEOTIDE SEQUENCE</scope>
    <source>
        <strain evidence="8">H2_Rhizo_Litter_49_scaffold_1413</strain>
    </source>
</reference>
<dbReference type="InterPro" id="IPR005563">
    <property type="entry name" value="A_protein"/>
</dbReference>
<comment type="subcellular location">
    <subcellularLocation>
        <location evidence="1">Virion</location>
    </subcellularLocation>
</comment>
<evidence type="ECO:0008006" key="9">
    <source>
        <dbReference type="Google" id="ProtNLM"/>
    </source>
</evidence>
<dbReference type="GO" id="GO:0039666">
    <property type="term" value="P:virion attachment to host cell pilus"/>
    <property type="evidence" value="ECO:0007669"/>
    <property type="project" value="UniProtKB-KW"/>
</dbReference>
<dbReference type="GO" id="GO:0044423">
    <property type="term" value="C:virion component"/>
    <property type="evidence" value="ECO:0007669"/>
    <property type="project" value="UniProtKB-KW"/>
</dbReference>